<feature type="region of interest" description="Disordered" evidence="1">
    <location>
        <begin position="1"/>
        <end position="36"/>
    </location>
</feature>
<dbReference type="Proteomes" id="UP000322234">
    <property type="component" value="Unassembled WGS sequence"/>
</dbReference>
<name>A0A6B0QPR4_9CETA</name>
<gene>
    <name evidence="3" type="ORF">E5288_WYG007039</name>
</gene>
<dbReference type="AlphaFoldDB" id="A0A6B0QPR4"/>
<reference evidence="3" key="1">
    <citation type="submission" date="2019-10" db="EMBL/GenBank/DDBJ databases">
        <title>The sequence and de novo assembly of the wild yak genome.</title>
        <authorList>
            <person name="Liu Y."/>
        </authorList>
    </citation>
    <scope>NUCLEOTIDE SEQUENCE [LARGE SCALE GENOMIC DNA]</scope>
    <source>
        <strain evidence="3">WY2019</strain>
    </source>
</reference>
<feature type="compositionally biased region" description="Basic and acidic residues" evidence="1">
    <location>
        <begin position="13"/>
        <end position="23"/>
    </location>
</feature>
<dbReference type="EMBL" id="VBQZ03000002">
    <property type="protein sequence ID" value="MXQ79858.1"/>
    <property type="molecule type" value="Genomic_DNA"/>
</dbReference>
<evidence type="ECO:0000259" key="2">
    <source>
        <dbReference type="Pfam" id="PF23227"/>
    </source>
</evidence>
<comment type="caution">
    <text evidence="3">The sequence shown here is derived from an EMBL/GenBank/DDBJ whole genome shotgun (WGS) entry which is preliminary data.</text>
</comment>
<sequence length="136" mass="15537">METCALATPATSPRDRNSMDQTRRRIRGQPLSSPATQLKKKRTSMISFFSKVSWNLRLQKQEPLKNVFFILAETAWDPCVKECYMAMRGLGIMTCETPDKARKYKKIVLDLLVHGLYDLVSSEVIHQSMKILTPSS</sequence>
<evidence type="ECO:0000256" key="1">
    <source>
        <dbReference type="SAM" id="MobiDB-lite"/>
    </source>
</evidence>
<evidence type="ECO:0000313" key="3">
    <source>
        <dbReference type="EMBL" id="MXQ79858.1"/>
    </source>
</evidence>
<organism evidence="3 4">
    <name type="scientific">Bos mutus</name>
    <name type="common">wild yak</name>
    <dbReference type="NCBI Taxonomy" id="72004"/>
    <lineage>
        <taxon>Eukaryota</taxon>
        <taxon>Metazoa</taxon>
        <taxon>Chordata</taxon>
        <taxon>Craniata</taxon>
        <taxon>Vertebrata</taxon>
        <taxon>Euteleostomi</taxon>
        <taxon>Mammalia</taxon>
        <taxon>Eutheria</taxon>
        <taxon>Laurasiatheria</taxon>
        <taxon>Artiodactyla</taxon>
        <taxon>Ruminantia</taxon>
        <taxon>Pecora</taxon>
        <taxon>Bovidae</taxon>
        <taxon>Bovinae</taxon>
        <taxon>Bos</taxon>
    </lineage>
</organism>
<keyword evidence="4" id="KW-1185">Reference proteome</keyword>
<protein>
    <recommendedName>
        <fullName evidence="2">Maestro/Maestro-like HEAT-repeats domain-containing protein</fullName>
    </recommendedName>
</protein>
<proteinExistence type="predicted"/>
<accession>A0A6B0QPR4</accession>
<dbReference type="Pfam" id="PF23227">
    <property type="entry name" value="HEAT_MROH2B_C"/>
    <property type="match status" value="1"/>
</dbReference>
<dbReference type="InterPro" id="IPR055406">
    <property type="entry name" value="HEAT_Maestro"/>
</dbReference>
<feature type="domain" description="Maestro/Maestro-like HEAT-repeats" evidence="2">
    <location>
        <begin position="71"/>
        <end position="132"/>
    </location>
</feature>
<evidence type="ECO:0000313" key="4">
    <source>
        <dbReference type="Proteomes" id="UP000322234"/>
    </source>
</evidence>